<keyword evidence="1" id="KW-0479">Metal-binding</keyword>
<evidence type="ECO:0000256" key="1">
    <source>
        <dbReference type="ARBA" id="ARBA00022723"/>
    </source>
</evidence>
<dbReference type="PANTHER" id="PTHR31302:SF31">
    <property type="entry name" value="PHOSPHODIESTERASE YAEI"/>
    <property type="match status" value="1"/>
</dbReference>
<organism evidence="4 5">
    <name type="scientific">Rhizobium quercicola</name>
    <dbReference type="NCBI Taxonomy" id="2901226"/>
    <lineage>
        <taxon>Bacteria</taxon>
        <taxon>Pseudomonadati</taxon>
        <taxon>Pseudomonadota</taxon>
        <taxon>Alphaproteobacteria</taxon>
        <taxon>Hyphomicrobiales</taxon>
        <taxon>Rhizobiaceae</taxon>
        <taxon>Rhizobium/Agrobacterium group</taxon>
        <taxon>Rhizobium</taxon>
    </lineage>
</organism>
<keyword evidence="2" id="KW-0378">Hydrolase</keyword>
<name>A0A9X1NUC6_9HYPH</name>
<keyword evidence="5" id="KW-1185">Reference proteome</keyword>
<comment type="caution">
    <text evidence="4">The sequence shown here is derived from an EMBL/GenBank/DDBJ whole genome shotgun (WGS) entry which is preliminary data.</text>
</comment>
<protein>
    <submittedName>
        <fullName evidence="4">Metallophosphoesterase</fullName>
    </submittedName>
</protein>
<evidence type="ECO:0000259" key="3">
    <source>
        <dbReference type="Pfam" id="PF00149"/>
    </source>
</evidence>
<dbReference type="NCBIfam" id="TIGR01409">
    <property type="entry name" value="TAT_signal_seq"/>
    <property type="match status" value="1"/>
</dbReference>
<dbReference type="SUPFAM" id="SSF56300">
    <property type="entry name" value="Metallo-dependent phosphatases"/>
    <property type="match status" value="1"/>
</dbReference>
<evidence type="ECO:0000256" key="2">
    <source>
        <dbReference type="ARBA" id="ARBA00022801"/>
    </source>
</evidence>
<dbReference type="PANTHER" id="PTHR31302">
    <property type="entry name" value="TRANSMEMBRANE PROTEIN WITH METALLOPHOSPHOESTERASE DOMAIN-RELATED"/>
    <property type="match status" value="1"/>
</dbReference>
<dbReference type="RefSeq" id="WP_231815732.1">
    <property type="nucleotide sequence ID" value="NZ_JAJOZR010000010.1"/>
</dbReference>
<dbReference type="GO" id="GO:0009245">
    <property type="term" value="P:lipid A biosynthetic process"/>
    <property type="evidence" value="ECO:0007669"/>
    <property type="project" value="TreeGrafter"/>
</dbReference>
<dbReference type="GO" id="GO:0016020">
    <property type="term" value="C:membrane"/>
    <property type="evidence" value="ECO:0007669"/>
    <property type="project" value="GOC"/>
</dbReference>
<evidence type="ECO:0000313" key="5">
    <source>
        <dbReference type="Proteomes" id="UP001139089"/>
    </source>
</evidence>
<dbReference type="InterPro" id="IPR029052">
    <property type="entry name" value="Metallo-depent_PP-like"/>
</dbReference>
<dbReference type="GO" id="GO:0008758">
    <property type="term" value="F:UDP-2,3-diacylglucosamine hydrolase activity"/>
    <property type="evidence" value="ECO:0007669"/>
    <property type="project" value="TreeGrafter"/>
</dbReference>
<dbReference type="EMBL" id="JAJOZR010000010">
    <property type="protein sequence ID" value="MCD7110540.1"/>
    <property type="molecule type" value="Genomic_DNA"/>
</dbReference>
<sequence length="289" mass="30597">MLSRRGFLKTFGAVVLAALATGAYAVGIEPGRRPRVVTHRITPPAWPQGLTLRLVLVSDIHACDPFMPASRIAEIAHQANGLGGDMILLLGDFLSGMRFGTPVPPEAWGAALRPLRAPLGVHAILGNHDWLDDPHAMTTGRPAIVEAVLADLGVPLYSNTAVRLEKDGHAFWLAGLADQLFPATGLDDLAGTLASVTDDAPVILMAHEPDVFPTVPARVAVTLSGHTHGGQIRLFGFSPVVPSRYGSRYAYGHIVEESRHLVVSGGLGTSILPVRLGSPPEITVVELGR</sequence>
<dbReference type="InterPro" id="IPR019546">
    <property type="entry name" value="TAT_signal_bac_arc"/>
</dbReference>
<gene>
    <name evidence="4" type="ORF">LRX75_16015</name>
</gene>
<dbReference type="InterPro" id="IPR051158">
    <property type="entry name" value="Metallophosphoesterase_sf"/>
</dbReference>
<dbReference type="PROSITE" id="PS51318">
    <property type="entry name" value="TAT"/>
    <property type="match status" value="1"/>
</dbReference>
<evidence type="ECO:0000313" key="4">
    <source>
        <dbReference type="EMBL" id="MCD7110540.1"/>
    </source>
</evidence>
<feature type="domain" description="Calcineurin-like phosphoesterase" evidence="3">
    <location>
        <begin position="52"/>
        <end position="228"/>
    </location>
</feature>
<dbReference type="GO" id="GO:0046872">
    <property type="term" value="F:metal ion binding"/>
    <property type="evidence" value="ECO:0007669"/>
    <property type="project" value="UniProtKB-KW"/>
</dbReference>
<dbReference type="Pfam" id="PF00149">
    <property type="entry name" value="Metallophos"/>
    <property type="match status" value="1"/>
</dbReference>
<dbReference type="Gene3D" id="3.60.21.10">
    <property type="match status" value="1"/>
</dbReference>
<accession>A0A9X1NUC6</accession>
<proteinExistence type="predicted"/>
<dbReference type="InterPro" id="IPR006311">
    <property type="entry name" value="TAT_signal"/>
</dbReference>
<dbReference type="Proteomes" id="UP001139089">
    <property type="component" value="Unassembled WGS sequence"/>
</dbReference>
<reference evidence="4" key="1">
    <citation type="submission" date="2021-12" db="EMBL/GenBank/DDBJ databases">
        <authorList>
            <person name="Li Y."/>
        </authorList>
    </citation>
    <scope>NUCLEOTIDE SEQUENCE</scope>
    <source>
        <strain evidence="4">DKSPLA3</strain>
    </source>
</reference>
<dbReference type="AlphaFoldDB" id="A0A9X1NUC6"/>
<dbReference type="InterPro" id="IPR004843">
    <property type="entry name" value="Calcineurin-like_PHP"/>
</dbReference>